<gene>
    <name evidence="1" type="ORF">ABVK25_004927</name>
</gene>
<keyword evidence="2" id="KW-1185">Reference proteome</keyword>
<evidence type="ECO:0000313" key="1">
    <source>
        <dbReference type="EMBL" id="KAL2054624.1"/>
    </source>
</evidence>
<sequence length="248" mass="26823">MCPLIVLQHRIWGSSSAETPDHVHIIKHETTPFFNGIAVIFVVTTGLESTCDAQPQARGQQHSDIRVRVIQKPSAGSGSSILREGTDNFVNVPPFPTEAPTGVKCTGRDYGLLDTTHESKVFTRIKPVPQADSHTSYPRQDPTVVLPTRRRLRLQSLRTSSDIGPPTGVEQGSISSPKLLTKSSCGQTRVLFLDTSANTCLTVIVPSVISGTLPTLAADGEDDLYDHTAINARAQTAASYLQRSRILA</sequence>
<proteinExistence type="predicted"/>
<reference evidence="1 2" key="1">
    <citation type="submission" date="2024-09" db="EMBL/GenBank/DDBJ databases">
        <title>Rethinking Asexuality: The Enigmatic Case of Functional Sexual Genes in Lepraria (Stereocaulaceae).</title>
        <authorList>
            <person name="Doellman M."/>
            <person name="Sun Y."/>
            <person name="Barcenas-Pena A."/>
            <person name="Lumbsch H.T."/>
            <person name="Grewe F."/>
        </authorList>
    </citation>
    <scope>NUCLEOTIDE SEQUENCE [LARGE SCALE GENOMIC DNA]</scope>
    <source>
        <strain evidence="1 2">Grewe 0041</strain>
    </source>
</reference>
<protein>
    <submittedName>
        <fullName evidence="1">Uncharacterized protein</fullName>
    </submittedName>
</protein>
<organism evidence="1 2">
    <name type="scientific">Lepraria finkii</name>
    <dbReference type="NCBI Taxonomy" id="1340010"/>
    <lineage>
        <taxon>Eukaryota</taxon>
        <taxon>Fungi</taxon>
        <taxon>Dikarya</taxon>
        <taxon>Ascomycota</taxon>
        <taxon>Pezizomycotina</taxon>
        <taxon>Lecanoromycetes</taxon>
        <taxon>OSLEUM clade</taxon>
        <taxon>Lecanoromycetidae</taxon>
        <taxon>Lecanorales</taxon>
        <taxon>Lecanorineae</taxon>
        <taxon>Stereocaulaceae</taxon>
        <taxon>Lepraria</taxon>
    </lineage>
</organism>
<accession>A0ABR4B9U6</accession>
<dbReference type="Proteomes" id="UP001590951">
    <property type="component" value="Unassembled WGS sequence"/>
</dbReference>
<name>A0ABR4B9U6_9LECA</name>
<evidence type="ECO:0000313" key="2">
    <source>
        <dbReference type="Proteomes" id="UP001590951"/>
    </source>
</evidence>
<dbReference type="EMBL" id="JBHFEH010000014">
    <property type="protein sequence ID" value="KAL2054624.1"/>
    <property type="molecule type" value="Genomic_DNA"/>
</dbReference>
<comment type="caution">
    <text evidence="1">The sequence shown here is derived from an EMBL/GenBank/DDBJ whole genome shotgun (WGS) entry which is preliminary data.</text>
</comment>